<feature type="transmembrane region" description="Helical" evidence="2">
    <location>
        <begin position="128"/>
        <end position="148"/>
    </location>
</feature>
<proteinExistence type="predicted"/>
<evidence type="ECO:0000313" key="4">
    <source>
        <dbReference type="Proteomes" id="UP000233742"/>
    </source>
</evidence>
<dbReference type="KEGG" id="paro:CUV01_04145"/>
<dbReference type="Proteomes" id="UP000233742">
    <property type="component" value="Chromosome"/>
</dbReference>
<accession>A0A2K9EX90</accession>
<feature type="transmembrane region" description="Helical" evidence="2">
    <location>
        <begin position="183"/>
        <end position="211"/>
    </location>
</feature>
<dbReference type="Pfam" id="PF09955">
    <property type="entry name" value="DUF2189"/>
    <property type="match status" value="1"/>
</dbReference>
<evidence type="ECO:0000313" key="3">
    <source>
        <dbReference type="EMBL" id="AUH32682.1"/>
    </source>
</evidence>
<dbReference type="EMBL" id="CP025408">
    <property type="protein sequence ID" value="AUH32682.1"/>
    <property type="molecule type" value="Genomic_DNA"/>
</dbReference>
<evidence type="ECO:0000256" key="2">
    <source>
        <dbReference type="SAM" id="Phobius"/>
    </source>
</evidence>
<dbReference type="RefSeq" id="WP_101459357.1">
    <property type="nucleotide sequence ID" value="NZ_CP025408.1"/>
</dbReference>
<keyword evidence="4" id="KW-1185">Reference proteome</keyword>
<feature type="region of interest" description="Disordered" evidence="1">
    <location>
        <begin position="1"/>
        <end position="21"/>
    </location>
</feature>
<reference evidence="3 4" key="1">
    <citation type="submission" date="2017-12" db="EMBL/GenBank/DDBJ databases">
        <authorList>
            <person name="Hurst M.R.H."/>
        </authorList>
    </citation>
    <scope>NUCLEOTIDE SEQUENCE [LARGE SCALE GENOMIC DNA]</scope>
    <source>
        <strain evidence="3 4">BM15</strain>
    </source>
</reference>
<dbReference type="OrthoDB" id="9809543at2"/>
<keyword evidence="2" id="KW-0812">Transmembrane</keyword>
<name>A0A2K9EX90_9RHOB</name>
<feature type="transmembrane region" description="Helical" evidence="2">
    <location>
        <begin position="85"/>
        <end position="107"/>
    </location>
</feature>
<feature type="transmembrane region" description="Helical" evidence="2">
    <location>
        <begin position="154"/>
        <end position="176"/>
    </location>
</feature>
<evidence type="ECO:0008006" key="5">
    <source>
        <dbReference type="Google" id="ProtNLM"/>
    </source>
</evidence>
<organism evidence="3 4">
    <name type="scientific">Paracoccus tegillarcae</name>
    <dbReference type="NCBI Taxonomy" id="1529068"/>
    <lineage>
        <taxon>Bacteria</taxon>
        <taxon>Pseudomonadati</taxon>
        <taxon>Pseudomonadota</taxon>
        <taxon>Alphaproteobacteria</taxon>
        <taxon>Rhodobacterales</taxon>
        <taxon>Paracoccaceae</taxon>
        <taxon>Paracoccus</taxon>
    </lineage>
</organism>
<feature type="transmembrane region" description="Helical" evidence="2">
    <location>
        <begin position="235"/>
        <end position="264"/>
    </location>
</feature>
<dbReference type="InterPro" id="IPR018692">
    <property type="entry name" value="DUF2189"/>
</dbReference>
<feature type="transmembrane region" description="Helical" evidence="2">
    <location>
        <begin position="61"/>
        <end position="79"/>
    </location>
</feature>
<keyword evidence="2" id="KW-1133">Transmembrane helix</keyword>
<evidence type="ECO:0000256" key="1">
    <source>
        <dbReference type="SAM" id="MobiDB-lite"/>
    </source>
</evidence>
<gene>
    <name evidence="3" type="ORF">CUV01_04145</name>
</gene>
<dbReference type="AlphaFoldDB" id="A0A2K9EX90"/>
<sequence>MLSDRNGPPPPDENDDHDLIPELVPPLPVENQMARNLPWRTALGWLKQGWSDMWTNPIPSLIYGIGVFLVSVFVVWLLLRFQMDYALFPALAGFLVIGPLVANGLYIKSRDLEDGKNATLGQMLFVKPRSLVSTFFMGVILLMLFLLWNRAAVLLWALFFGVQPFPGMDEIVWTLFTTPTGLSLLLVGGAVGALFAAFSFAISVFAAPMLLEERTDALSALGISMAMVWNNRPVMIAWGAIVLALFVFSIVTALFGLIVVFPLLGHGTWHAYRAIRSTDAVQTEDQRMFISPM</sequence>
<keyword evidence="2" id="KW-0472">Membrane</keyword>
<protein>
    <recommendedName>
        <fullName evidence="5">DUF2189 domain-containing protein</fullName>
    </recommendedName>
</protein>